<keyword evidence="5" id="KW-1185">Reference proteome</keyword>
<proteinExistence type="inferred from homology"/>
<dbReference type="PANTHER" id="PTHR10366">
    <property type="entry name" value="NAD DEPENDENT EPIMERASE/DEHYDRATASE"/>
    <property type="match status" value="1"/>
</dbReference>
<protein>
    <recommendedName>
        <fullName evidence="3">NAD-dependent epimerase/dehydratase domain-containing protein</fullName>
    </recommendedName>
</protein>
<evidence type="ECO:0000313" key="4">
    <source>
        <dbReference type="EMBL" id="TFK32304.1"/>
    </source>
</evidence>
<dbReference type="GO" id="GO:0016616">
    <property type="term" value="F:oxidoreductase activity, acting on the CH-OH group of donors, NAD or NADP as acceptor"/>
    <property type="evidence" value="ECO:0007669"/>
    <property type="project" value="TreeGrafter"/>
</dbReference>
<gene>
    <name evidence="4" type="ORF">BDQ12DRAFT_707710</name>
</gene>
<evidence type="ECO:0000256" key="1">
    <source>
        <dbReference type="ARBA" id="ARBA00023002"/>
    </source>
</evidence>
<dbReference type="AlphaFoldDB" id="A0A5C3LGQ2"/>
<dbReference type="Gene3D" id="3.40.50.720">
    <property type="entry name" value="NAD(P)-binding Rossmann-like Domain"/>
    <property type="match status" value="1"/>
</dbReference>
<organism evidence="4 5">
    <name type="scientific">Crucibulum laeve</name>
    <dbReference type="NCBI Taxonomy" id="68775"/>
    <lineage>
        <taxon>Eukaryota</taxon>
        <taxon>Fungi</taxon>
        <taxon>Dikarya</taxon>
        <taxon>Basidiomycota</taxon>
        <taxon>Agaricomycotina</taxon>
        <taxon>Agaricomycetes</taxon>
        <taxon>Agaricomycetidae</taxon>
        <taxon>Agaricales</taxon>
        <taxon>Agaricineae</taxon>
        <taxon>Nidulariaceae</taxon>
        <taxon>Crucibulum</taxon>
    </lineage>
</organism>
<dbReference type="InterPro" id="IPR050425">
    <property type="entry name" value="NAD(P)_dehydrat-like"/>
</dbReference>
<accession>A0A5C3LGQ2</accession>
<keyword evidence="1" id="KW-0560">Oxidoreductase</keyword>
<comment type="similarity">
    <text evidence="2">Belongs to the NAD(P)-dependent epimerase/dehydratase family. Dihydroflavonol-4-reductase subfamily.</text>
</comment>
<dbReference type="OrthoDB" id="2735536at2759"/>
<dbReference type="SUPFAM" id="SSF51735">
    <property type="entry name" value="NAD(P)-binding Rossmann-fold domains"/>
    <property type="match status" value="1"/>
</dbReference>
<sequence length="332" mass="36343">MSGKLVLVTGVTGFIAGHVANQLLEKGYRVRGTTRGAKVQTLRDTIKVAGLEFTQVDDVATSDISEALKDVYAVVHVASPMPGRTGVDDTLNSAIDGTVNVLRQVEKAGIKKIVVTSSVGAILDPSLAPAFAGLNLTDSEWGVVTREQAQEKADDPFYVYFASKILAERAVWEFVKEHPAVDVATILPGFVFGPFADHFPWPSKSGLGTNQLPWDLINGQHPHVIPSWFVDVRDVAKGHILALDVPPKPLEEKRYLINAGNFTWKQGAEYLKKARPELNVAEIDTFPDYLPGPLSTIDTTRAKQVLNFGDYIKPEKTVEDVVDNLLEVSKTW</sequence>
<dbReference type="InterPro" id="IPR001509">
    <property type="entry name" value="Epimerase_deHydtase"/>
</dbReference>
<dbReference type="Pfam" id="PF01370">
    <property type="entry name" value="Epimerase"/>
    <property type="match status" value="1"/>
</dbReference>
<feature type="domain" description="NAD-dependent epimerase/dehydratase" evidence="3">
    <location>
        <begin position="6"/>
        <end position="248"/>
    </location>
</feature>
<evidence type="ECO:0000259" key="3">
    <source>
        <dbReference type="Pfam" id="PF01370"/>
    </source>
</evidence>
<evidence type="ECO:0000313" key="5">
    <source>
        <dbReference type="Proteomes" id="UP000308652"/>
    </source>
</evidence>
<name>A0A5C3LGQ2_9AGAR</name>
<evidence type="ECO:0000256" key="2">
    <source>
        <dbReference type="ARBA" id="ARBA00023445"/>
    </source>
</evidence>
<dbReference type="Proteomes" id="UP000308652">
    <property type="component" value="Unassembled WGS sequence"/>
</dbReference>
<dbReference type="EMBL" id="ML213679">
    <property type="protein sequence ID" value="TFK32304.1"/>
    <property type="molecule type" value="Genomic_DNA"/>
</dbReference>
<reference evidence="4 5" key="1">
    <citation type="journal article" date="2019" name="Nat. Ecol. Evol.">
        <title>Megaphylogeny resolves global patterns of mushroom evolution.</title>
        <authorList>
            <person name="Varga T."/>
            <person name="Krizsan K."/>
            <person name="Foldi C."/>
            <person name="Dima B."/>
            <person name="Sanchez-Garcia M."/>
            <person name="Sanchez-Ramirez S."/>
            <person name="Szollosi G.J."/>
            <person name="Szarkandi J.G."/>
            <person name="Papp V."/>
            <person name="Albert L."/>
            <person name="Andreopoulos W."/>
            <person name="Angelini C."/>
            <person name="Antonin V."/>
            <person name="Barry K.W."/>
            <person name="Bougher N.L."/>
            <person name="Buchanan P."/>
            <person name="Buyck B."/>
            <person name="Bense V."/>
            <person name="Catcheside P."/>
            <person name="Chovatia M."/>
            <person name="Cooper J."/>
            <person name="Damon W."/>
            <person name="Desjardin D."/>
            <person name="Finy P."/>
            <person name="Geml J."/>
            <person name="Haridas S."/>
            <person name="Hughes K."/>
            <person name="Justo A."/>
            <person name="Karasinski D."/>
            <person name="Kautmanova I."/>
            <person name="Kiss B."/>
            <person name="Kocsube S."/>
            <person name="Kotiranta H."/>
            <person name="LaButti K.M."/>
            <person name="Lechner B.E."/>
            <person name="Liimatainen K."/>
            <person name="Lipzen A."/>
            <person name="Lukacs Z."/>
            <person name="Mihaltcheva S."/>
            <person name="Morgado L.N."/>
            <person name="Niskanen T."/>
            <person name="Noordeloos M.E."/>
            <person name="Ohm R.A."/>
            <person name="Ortiz-Santana B."/>
            <person name="Ovrebo C."/>
            <person name="Racz N."/>
            <person name="Riley R."/>
            <person name="Savchenko A."/>
            <person name="Shiryaev A."/>
            <person name="Soop K."/>
            <person name="Spirin V."/>
            <person name="Szebenyi C."/>
            <person name="Tomsovsky M."/>
            <person name="Tulloss R.E."/>
            <person name="Uehling J."/>
            <person name="Grigoriev I.V."/>
            <person name="Vagvolgyi C."/>
            <person name="Papp T."/>
            <person name="Martin F.M."/>
            <person name="Miettinen O."/>
            <person name="Hibbett D.S."/>
            <person name="Nagy L.G."/>
        </authorList>
    </citation>
    <scope>NUCLEOTIDE SEQUENCE [LARGE SCALE GENOMIC DNA]</scope>
    <source>
        <strain evidence="4 5">CBS 166.37</strain>
    </source>
</reference>
<dbReference type="InterPro" id="IPR036291">
    <property type="entry name" value="NAD(P)-bd_dom_sf"/>
</dbReference>
<dbReference type="STRING" id="68775.A0A5C3LGQ2"/>
<dbReference type="PANTHER" id="PTHR10366:SF564">
    <property type="entry name" value="STEROL-4-ALPHA-CARBOXYLATE 3-DEHYDROGENASE, DECARBOXYLATING"/>
    <property type="match status" value="1"/>
</dbReference>